<dbReference type="PIRSF" id="PIRSF005522">
    <property type="entry name" value="UCP005522"/>
    <property type="match status" value="1"/>
</dbReference>
<dbReference type="InterPro" id="IPR016450">
    <property type="entry name" value="UCP005522"/>
</dbReference>
<feature type="compositionally biased region" description="Low complexity" evidence="1">
    <location>
        <begin position="519"/>
        <end position="528"/>
    </location>
</feature>
<proteinExistence type="predicted"/>
<dbReference type="Gene3D" id="3.30.1490.270">
    <property type="match status" value="1"/>
</dbReference>
<dbReference type="PANTHER" id="PTHR34595">
    <property type="entry name" value="BLR5612 PROTEIN"/>
    <property type="match status" value="1"/>
</dbReference>
<keyword evidence="4" id="KW-1185">Reference proteome</keyword>
<protein>
    <submittedName>
        <fullName evidence="3">Circularly permuted type 2 ATP-grasp protein</fullName>
    </submittedName>
</protein>
<gene>
    <name evidence="3" type="ORF">PO878_16885</name>
</gene>
<dbReference type="AlphaFoldDB" id="A0AAE9Y8C3"/>
<dbReference type="Gene3D" id="3.40.50.11290">
    <property type="match status" value="1"/>
</dbReference>
<organism evidence="3 4">
    <name type="scientific">Iamia majanohamensis</name>
    <dbReference type="NCBI Taxonomy" id="467976"/>
    <lineage>
        <taxon>Bacteria</taxon>
        <taxon>Bacillati</taxon>
        <taxon>Actinomycetota</taxon>
        <taxon>Acidimicrobiia</taxon>
        <taxon>Acidimicrobiales</taxon>
        <taxon>Iamiaceae</taxon>
        <taxon>Iamia</taxon>
    </lineage>
</organism>
<accession>A0AAE9Y8C3</accession>
<feature type="region of interest" description="Disordered" evidence="1">
    <location>
        <begin position="460"/>
        <end position="541"/>
    </location>
</feature>
<evidence type="ECO:0000259" key="2">
    <source>
        <dbReference type="Pfam" id="PF14403"/>
    </source>
</evidence>
<dbReference type="RefSeq" id="WP_272735703.1">
    <property type="nucleotide sequence ID" value="NZ_CP116942.1"/>
</dbReference>
<reference evidence="3" key="1">
    <citation type="submission" date="2023-01" db="EMBL/GenBank/DDBJ databases">
        <title>The diversity of Class Acidimicrobiia in South China Sea sediment environments and the proposal of Iamia marina sp. nov., a novel species of the genus Iamia.</title>
        <authorList>
            <person name="He Y."/>
            <person name="Tian X."/>
        </authorList>
    </citation>
    <scope>NUCLEOTIDE SEQUENCE</scope>
    <source>
        <strain evidence="3">DSM 19957</strain>
    </source>
</reference>
<feature type="compositionally biased region" description="Pro residues" evidence="1">
    <location>
        <begin position="479"/>
        <end position="493"/>
    </location>
</feature>
<name>A0AAE9Y8C3_9ACTN</name>
<feature type="domain" description="Circularly permuted ATP-grasp type 2" evidence="2">
    <location>
        <begin position="79"/>
        <end position="454"/>
    </location>
</feature>
<sequence length="541" mass="59584">MTDLFEGYEAAPSRRGHDEMFDRFGRPRDTYGIIHDTLQPQTTDDLQARTEALSRAYRDRGVTFALSGEERPFPLDLVPRIIGPAEWARLEAGIVQRVQALEMFLDDVYGEGQVLEDGVVPRRLVHSSPHFHRQVYGLRPGGGVHIHVAGIDLIRDQEGELRVLEDNLRSPSGVSYVMENRRVMAQVFPELFRAQSVAPVDDYPRHLLRALQSCAPWAREPRIVVLTPGVHNSAYFEHALLARLMGVDLVEGRDIICRDDVAYVRTTAGEERVDVVFRRIDDDYLDPLQFRPDSILGVAGLVHAARAGNVSIANAVGNGVADDKLMYSYVPDIIEYYLGEPPILKNVETHRLGDPDARSHVLSHLDEMVVKPVDGSGGYGLVFGPTASDEELASCRADIEADPRSWIAQPVVTLSTAPTLVEGRLRPRHLDLRPFAINDGEKVWVLPGGLTRVALPEGSLVVNSSQGGGSKDTWVLEPARPPAPAPPPPPAPAVEPERHDTAPVPLQFGPADEHERLHQQQLQQQQEGPPWPGDSSGGGPC</sequence>
<evidence type="ECO:0000313" key="4">
    <source>
        <dbReference type="Proteomes" id="UP001216390"/>
    </source>
</evidence>
<dbReference type="KEGG" id="ima:PO878_16885"/>
<dbReference type="EMBL" id="CP116942">
    <property type="protein sequence ID" value="WCO66179.1"/>
    <property type="molecule type" value="Genomic_DNA"/>
</dbReference>
<dbReference type="Proteomes" id="UP001216390">
    <property type="component" value="Chromosome"/>
</dbReference>
<dbReference type="InterPro" id="IPR051680">
    <property type="entry name" value="ATP-dep_Glu-Cys_Ligase-2"/>
</dbReference>
<dbReference type="Pfam" id="PF14403">
    <property type="entry name" value="CP_ATPgrasp_2"/>
    <property type="match status" value="1"/>
</dbReference>
<evidence type="ECO:0000256" key="1">
    <source>
        <dbReference type="SAM" id="MobiDB-lite"/>
    </source>
</evidence>
<dbReference type="PANTHER" id="PTHR34595:SF7">
    <property type="entry name" value="SLL1039 PROTEIN"/>
    <property type="match status" value="1"/>
</dbReference>
<dbReference type="InterPro" id="IPR025841">
    <property type="entry name" value="CP_ATPgrasp_2"/>
</dbReference>
<evidence type="ECO:0000313" key="3">
    <source>
        <dbReference type="EMBL" id="WCO66179.1"/>
    </source>
</evidence>
<dbReference type="SUPFAM" id="SSF56059">
    <property type="entry name" value="Glutathione synthetase ATP-binding domain-like"/>
    <property type="match status" value="1"/>
</dbReference>